<sequence length="530" mass="60721">MATRLNYVALKIVQNTLQGRPLCQNLPNLTAVVYFLDNTPSKGNGNEALKKNYFHETHLHLGNTSEEFSKDDPLLASQSPLSNPHNGNTRPYTPKSLENDVQSPLRRIETYPSTTWPTITASTKKPTMTQQNKKTNIQLQETENSDSQMDIDSNLYKTKQAETDANNCLRIERITVEEIPALENVITKQQALINSYQEINPQHTICTQLMIDVRENELKVGALKDDLFRIGPSKPKPHNDAHIPIQISNSFQNRTPDVPEIPAIILKIAENYNIILQEITHKFLGTNNTLFRGNTKISANSTEDRNNIIKLLQDKNQEFILYEPIAESRVKDILKGVHASTPRSTRSKNLKNLTSKSQESIIQSQFKNFKERTRYPVFQVDIKRSPQAEKIFNLTHLCHFKITAESPRRRNTVQDFHHTAKNVRHNTRCIKCRKNHATRDCNIKEKLRNPTCINCNNTGHTDAWKGCPAFPKFNTRQVNFSYANITKRNPTQHARNNPQPTETAENLFNLPSLSEAKELLHTLQEIKKIR</sequence>
<evidence type="ECO:0000313" key="4">
    <source>
        <dbReference type="Proteomes" id="UP000499080"/>
    </source>
</evidence>
<keyword evidence="4" id="KW-1185">Reference proteome</keyword>
<dbReference type="InterPro" id="IPR006579">
    <property type="entry name" value="Pre_C2HC_dom"/>
</dbReference>
<accession>A0A4Y2PZG5</accession>
<dbReference type="OrthoDB" id="8123886at2759"/>
<reference evidence="3 4" key="1">
    <citation type="journal article" date="2019" name="Sci. Rep.">
        <title>Orb-weaving spider Araneus ventricosus genome elucidates the spidroin gene catalogue.</title>
        <authorList>
            <person name="Kono N."/>
            <person name="Nakamura H."/>
            <person name="Ohtoshi R."/>
            <person name="Moran D.A.P."/>
            <person name="Shinohara A."/>
            <person name="Yoshida Y."/>
            <person name="Fujiwara M."/>
            <person name="Mori M."/>
            <person name="Tomita M."/>
            <person name="Arakawa K."/>
        </authorList>
    </citation>
    <scope>NUCLEOTIDE SEQUENCE [LARGE SCALE GENOMIC DNA]</scope>
</reference>
<dbReference type="Proteomes" id="UP000499080">
    <property type="component" value="Unassembled WGS sequence"/>
</dbReference>
<evidence type="ECO:0000313" key="3">
    <source>
        <dbReference type="EMBL" id="GBN55476.1"/>
    </source>
</evidence>
<name>A0A4Y2PZG5_ARAVE</name>
<protein>
    <recommendedName>
        <fullName evidence="2">Pre-C2HC domain-containing protein</fullName>
    </recommendedName>
</protein>
<dbReference type="EMBL" id="BGPR01012297">
    <property type="protein sequence ID" value="GBN55476.1"/>
    <property type="molecule type" value="Genomic_DNA"/>
</dbReference>
<proteinExistence type="predicted"/>
<comment type="caution">
    <text evidence="3">The sequence shown here is derived from an EMBL/GenBank/DDBJ whole genome shotgun (WGS) entry which is preliminary data.</text>
</comment>
<gene>
    <name evidence="3" type="ORF">AVEN_9992_1</name>
</gene>
<dbReference type="Pfam" id="PF07530">
    <property type="entry name" value="PRE_C2HC"/>
    <property type="match status" value="1"/>
</dbReference>
<feature type="domain" description="Pre-C2HC" evidence="2">
    <location>
        <begin position="367"/>
        <end position="412"/>
    </location>
</feature>
<feature type="region of interest" description="Disordered" evidence="1">
    <location>
        <begin position="64"/>
        <end position="98"/>
    </location>
</feature>
<organism evidence="3 4">
    <name type="scientific">Araneus ventricosus</name>
    <name type="common">Orbweaver spider</name>
    <name type="synonym">Epeira ventricosa</name>
    <dbReference type="NCBI Taxonomy" id="182803"/>
    <lineage>
        <taxon>Eukaryota</taxon>
        <taxon>Metazoa</taxon>
        <taxon>Ecdysozoa</taxon>
        <taxon>Arthropoda</taxon>
        <taxon>Chelicerata</taxon>
        <taxon>Arachnida</taxon>
        <taxon>Araneae</taxon>
        <taxon>Araneomorphae</taxon>
        <taxon>Entelegynae</taxon>
        <taxon>Araneoidea</taxon>
        <taxon>Araneidae</taxon>
        <taxon>Araneus</taxon>
    </lineage>
</organism>
<dbReference type="AlphaFoldDB" id="A0A4Y2PZG5"/>
<feature type="compositionally biased region" description="Polar residues" evidence="1">
    <location>
        <begin position="76"/>
        <end position="91"/>
    </location>
</feature>
<evidence type="ECO:0000256" key="1">
    <source>
        <dbReference type="SAM" id="MobiDB-lite"/>
    </source>
</evidence>
<evidence type="ECO:0000259" key="2">
    <source>
        <dbReference type="Pfam" id="PF07530"/>
    </source>
</evidence>